<organism evidence="1">
    <name type="scientific">marine sediment metagenome</name>
    <dbReference type="NCBI Taxonomy" id="412755"/>
    <lineage>
        <taxon>unclassified sequences</taxon>
        <taxon>metagenomes</taxon>
        <taxon>ecological metagenomes</taxon>
    </lineage>
</organism>
<accession>X1EAD9</accession>
<proteinExistence type="predicted"/>
<protein>
    <submittedName>
        <fullName evidence="1">Uncharacterized protein</fullName>
    </submittedName>
</protein>
<feature type="non-terminal residue" evidence="1">
    <location>
        <position position="1"/>
    </location>
</feature>
<sequence>PQDLSLVREEMMVEAGLITDLETPLIQVNEMIWCAAQIILDV</sequence>
<evidence type="ECO:0000313" key="1">
    <source>
        <dbReference type="EMBL" id="GAH05633.1"/>
    </source>
</evidence>
<dbReference type="AlphaFoldDB" id="X1EAD9"/>
<gene>
    <name evidence="1" type="ORF">S01H4_63759</name>
</gene>
<name>X1EAD9_9ZZZZ</name>
<dbReference type="EMBL" id="BART01038447">
    <property type="protein sequence ID" value="GAH05633.1"/>
    <property type="molecule type" value="Genomic_DNA"/>
</dbReference>
<reference evidence="1" key="1">
    <citation type="journal article" date="2014" name="Front. Microbiol.">
        <title>High frequency of phylogenetically diverse reductive dehalogenase-homologous genes in deep subseafloor sedimentary metagenomes.</title>
        <authorList>
            <person name="Kawai M."/>
            <person name="Futagami T."/>
            <person name="Toyoda A."/>
            <person name="Takaki Y."/>
            <person name="Nishi S."/>
            <person name="Hori S."/>
            <person name="Arai W."/>
            <person name="Tsubouchi T."/>
            <person name="Morono Y."/>
            <person name="Uchiyama I."/>
            <person name="Ito T."/>
            <person name="Fujiyama A."/>
            <person name="Inagaki F."/>
            <person name="Takami H."/>
        </authorList>
    </citation>
    <scope>NUCLEOTIDE SEQUENCE</scope>
    <source>
        <strain evidence="1">Expedition CK06-06</strain>
    </source>
</reference>
<comment type="caution">
    <text evidence="1">The sequence shown here is derived from an EMBL/GenBank/DDBJ whole genome shotgun (WGS) entry which is preliminary data.</text>
</comment>